<reference evidence="2 3" key="1">
    <citation type="submission" date="2023-10" db="EMBL/GenBank/DDBJ databases">
        <title>Chromosome-scale genome assembly provides insights into flower coloration mechanisms of Canna indica.</title>
        <authorList>
            <person name="Li C."/>
        </authorList>
    </citation>
    <scope>NUCLEOTIDE SEQUENCE [LARGE SCALE GENOMIC DNA]</scope>
    <source>
        <tissue evidence="2">Flower</tissue>
    </source>
</reference>
<evidence type="ECO:0000313" key="2">
    <source>
        <dbReference type="EMBL" id="WOK99336.1"/>
    </source>
</evidence>
<name>A0AAQ3K057_9LILI</name>
<evidence type="ECO:0000256" key="1">
    <source>
        <dbReference type="SAM" id="Coils"/>
    </source>
</evidence>
<dbReference type="Proteomes" id="UP001327560">
    <property type="component" value="Chromosome 2"/>
</dbReference>
<dbReference type="AlphaFoldDB" id="A0AAQ3K057"/>
<feature type="coiled-coil region" evidence="1">
    <location>
        <begin position="313"/>
        <end position="378"/>
    </location>
</feature>
<feature type="coiled-coil region" evidence="1">
    <location>
        <begin position="528"/>
        <end position="586"/>
    </location>
</feature>
<dbReference type="InterPro" id="IPR040262">
    <property type="entry name" value="At4g38062-like"/>
</dbReference>
<evidence type="ECO:0000313" key="3">
    <source>
        <dbReference type="Proteomes" id="UP001327560"/>
    </source>
</evidence>
<dbReference type="EMBL" id="CP136891">
    <property type="protein sequence ID" value="WOK99336.1"/>
    <property type="molecule type" value="Genomic_DNA"/>
</dbReference>
<dbReference type="PANTHER" id="PTHR45287:SF4">
    <property type="entry name" value="OS03G0691500 PROTEIN"/>
    <property type="match status" value="1"/>
</dbReference>
<feature type="coiled-coil region" evidence="1">
    <location>
        <begin position="165"/>
        <end position="213"/>
    </location>
</feature>
<proteinExistence type="predicted"/>
<protein>
    <submittedName>
        <fullName evidence="2">Uncharacterized protein</fullName>
    </submittedName>
</protein>
<feature type="coiled-coil region" evidence="1">
    <location>
        <begin position="619"/>
        <end position="732"/>
    </location>
</feature>
<keyword evidence="3" id="KW-1185">Reference proteome</keyword>
<organism evidence="2 3">
    <name type="scientific">Canna indica</name>
    <name type="common">Indian-shot</name>
    <dbReference type="NCBI Taxonomy" id="4628"/>
    <lineage>
        <taxon>Eukaryota</taxon>
        <taxon>Viridiplantae</taxon>
        <taxon>Streptophyta</taxon>
        <taxon>Embryophyta</taxon>
        <taxon>Tracheophyta</taxon>
        <taxon>Spermatophyta</taxon>
        <taxon>Magnoliopsida</taxon>
        <taxon>Liliopsida</taxon>
        <taxon>Zingiberales</taxon>
        <taxon>Cannaceae</taxon>
        <taxon>Canna</taxon>
    </lineage>
</organism>
<feature type="coiled-coil region" evidence="1">
    <location>
        <begin position="853"/>
        <end position="880"/>
    </location>
</feature>
<gene>
    <name evidence="2" type="ORF">Cni_G08048</name>
</gene>
<dbReference type="PANTHER" id="PTHR45287">
    <property type="entry name" value="OS03G0691500 PROTEIN"/>
    <property type="match status" value="1"/>
</dbReference>
<keyword evidence="1" id="KW-0175">Coiled coil</keyword>
<accession>A0AAQ3K057</accession>
<sequence>MEELCKQLDDLTSEMKVLKEEYQDKVVLSESLRRAHEEQLARIQEANVQIEKQTKKIDAKVEEISMYKKKYEDLESRFAEKESALKHLDLINDNLKISTRKKLMDLEEKNRELILTLDEANTKLEDQEKTICSYKEEIEGLKGLLVASQKRCFDAELRARAPIEVTRREEVLLKLEEEKTDTENQLKWKIEQFNHLEEAHRKLQKDFQVAKKEWALERSNLVDEIGTLQMKLDSQAVLIEDLTSEVKMCNEALAYEESRRKLLEVKISESKTLYDKIFSDYEEARLTIEAITAKRDEEIASLRISMASKSTLVKEMEFRSTQLEQENKELKTSLREFQNAQVNGADTTSATKNLRNKIKNLEHAHRSCSEKLKAKEAEFGTQIAKLEKDLDNCFCELISKDKQILDLQLELEACQSSLMLQKLDNEEMTTVLMLVKSKFYESSSVIENLQLKMAQHNAKVAEKTEVLMEQLEWKKFTVIQAQVETLREHDTGELLKKELEICRGKIDELYLNIDCIKHQASEKETAIQDSLQRTLADLERANHALAEKTSELNEMKFELQQRSFVLEKMEKAKFLTETELNNYRDESKTIRKRLDAAVAGKMETEKELRQVREYFCKLNSEKDKIIEELQQKVSFLEEDNERMKFEISSLFKTEAEKFSEKEKKLLEFAKVIDRRLRETQEAITTLEEKLMHRETKILSTFQQEIAKYLHVMEDNEEIISELEHHITLLEEDVNFFVEVTTSQLEEKKVEIHTLSDALGWITATYVLKEHEFEFKAILISELGEEINTLQLNLKSEKNLSFISRNCAEQLQAELCVQSLENEKKQSEVLNELKVLQLEKQIFLDQLGEVKSNVEALHNTNAKLSSEKEELIQEMSELSDMISRMYHVDEELTSNWKRIMQKIVDESTATKSDKKDLHCTDIVQNEIHVSSLKNNVRRDCGKRSPLKEHNC</sequence>
<feature type="coiled-coil region" evidence="1">
    <location>
        <begin position="1"/>
        <end position="130"/>
    </location>
</feature>